<dbReference type="EMBL" id="BSQG01000009">
    <property type="protein sequence ID" value="GLU49784.1"/>
    <property type="molecule type" value="Genomic_DNA"/>
</dbReference>
<dbReference type="GO" id="GO:0030416">
    <property type="term" value="P:methylamine metabolic process"/>
    <property type="evidence" value="ECO:0007669"/>
    <property type="project" value="InterPro"/>
</dbReference>
<comment type="subcellular location">
    <subcellularLocation>
        <location evidence="1">Membrane</location>
        <topology evidence="1">Multi-pass membrane protein</topology>
    </subcellularLocation>
</comment>
<dbReference type="RefSeq" id="WP_285761325.1">
    <property type="nucleotide sequence ID" value="NZ_BSQG01000009.1"/>
</dbReference>
<dbReference type="InterPro" id="IPR009908">
    <property type="entry name" value="Methylamine_util_MauE"/>
</dbReference>
<feature type="compositionally biased region" description="Polar residues" evidence="5">
    <location>
        <begin position="269"/>
        <end position="283"/>
    </location>
</feature>
<protein>
    <recommendedName>
        <fullName evidence="7">Methylamine utilisation protein MauE domain-containing protein</fullName>
    </recommendedName>
</protein>
<organism evidence="8 9">
    <name type="scientific">Nocardiopsis ansamitocini</name>
    <dbReference type="NCBI Taxonomy" id="1670832"/>
    <lineage>
        <taxon>Bacteria</taxon>
        <taxon>Bacillati</taxon>
        <taxon>Actinomycetota</taxon>
        <taxon>Actinomycetes</taxon>
        <taxon>Streptosporangiales</taxon>
        <taxon>Nocardiopsidaceae</taxon>
        <taxon>Nocardiopsis</taxon>
    </lineage>
</organism>
<feature type="transmembrane region" description="Helical" evidence="6">
    <location>
        <begin position="70"/>
        <end position="89"/>
    </location>
</feature>
<evidence type="ECO:0000256" key="2">
    <source>
        <dbReference type="ARBA" id="ARBA00022692"/>
    </source>
</evidence>
<evidence type="ECO:0000313" key="8">
    <source>
        <dbReference type="EMBL" id="GLU49784.1"/>
    </source>
</evidence>
<accession>A0A9W6P8Z0</accession>
<evidence type="ECO:0000256" key="4">
    <source>
        <dbReference type="ARBA" id="ARBA00023136"/>
    </source>
</evidence>
<reference evidence="8" key="1">
    <citation type="submission" date="2023-02" db="EMBL/GenBank/DDBJ databases">
        <title>Nocardiopsis ansamitocini NBRC 112285.</title>
        <authorList>
            <person name="Ichikawa N."/>
            <person name="Sato H."/>
            <person name="Tonouchi N."/>
        </authorList>
    </citation>
    <scope>NUCLEOTIDE SEQUENCE</scope>
    <source>
        <strain evidence="8">NBRC 112285</strain>
    </source>
</reference>
<dbReference type="Pfam" id="PF07291">
    <property type="entry name" value="MauE"/>
    <property type="match status" value="1"/>
</dbReference>
<evidence type="ECO:0000259" key="7">
    <source>
        <dbReference type="Pfam" id="PF07291"/>
    </source>
</evidence>
<sequence length="283" mass="30008">MIEILRETQFPILVAMLLLGAVAKAVDRSAQGPAAFLPVGVRRFFGLANAGIEAVLAVALVALGGLLGDLARGATALLFVLGLATLYQLRKRDPEMGCGCFGGLSTEPVGWRSLTRSGLLALAAGVTVGLPGTGAAAVTGFTAWHGLVLVAELAVFAALSPELGELVKRLRNPVPCELREVPLNRSIRRLRSSDAWADSRAFLTGTEPVDVWRHGCWRLVRFAGQRRERPVDVVFAVPLNGMRKEVRVTVTGTRADTEPAAPGEASAPVSRSQGTPTHSSRFV</sequence>
<evidence type="ECO:0000256" key="5">
    <source>
        <dbReference type="SAM" id="MobiDB-lite"/>
    </source>
</evidence>
<name>A0A9W6P8Z0_9ACTN</name>
<dbReference type="Proteomes" id="UP001165092">
    <property type="component" value="Unassembled WGS sequence"/>
</dbReference>
<feature type="domain" description="Methylamine utilisation protein MauE" evidence="7">
    <location>
        <begin position="11"/>
        <end position="126"/>
    </location>
</feature>
<proteinExistence type="predicted"/>
<evidence type="ECO:0000256" key="3">
    <source>
        <dbReference type="ARBA" id="ARBA00022989"/>
    </source>
</evidence>
<evidence type="ECO:0000313" key="9">
    <source>
        <dbReference type="Proteomes" id="UP001165092"/>
    </source>
</evidence>
<comment type="caution">
    <text evidence="8">The sequence shown here is derived from an EMBL/GenBank/DDBJ whole genome shotgun (WGS) entry which is preliminary data.</text>
</comment>
<feature type="transmembrane region" description="Helical" evidence="6">
    <location>
        <begin position="44"/>
        <end position="63"/>
    </location>
</feature>
<keyword evidence="2 6" id="KW-0812">Transmembrane</keyword>
<keyword evidence="3 6" id="KW-1133">Transmembrane helix</keyword>
<keyword evidence="4 6" id="KW-0472">Membrane</keyword>
<evidence type="ECO:0000256" key="1">
    <source>
        <dbReference type="ARBA" id="ARBA00004141"/>
    </source>
</evidence>
<keyword evidence="9" id="KW-1185">Reference proteome</keyword>
<gene>
    <name evidence="8" type="ORF">Nans01_41350</name>
</gene>
<evidence type="ECO:0000256" key="6">
    <source>
        <dbReference type="SAM" id="Phobius"/>
    </source>
</evidence>
<dbReference type="AlphaFoldDB" id="A0A9W6P8Z0"/>
<dbReference type="GO" id="GO:0016020">
    <property type="term" value="C:membrane"/>
    <property type="evidence" value="ECO:0007669"/>
    <property type="project" value="UniProtKB-SubCell"/>
</dbReference>
<feature type="region of interest" description="Disordered" evidence="5">
    <location>
        <begin position="251"/>
        <end position="283"/>
    </location>
</feature>